<dbReference type="SUPFAM" id="SSF46689">
    <property type="entry name" value="Homeodomain-like"/>
    <property type="match status" value="1"/>
</dbReference>
<reference evidence="5" key="2">
    <citation type="submission" date="2016-02" db="EMBL/GenBank/DDBJ databases">
        <authorList>
            <person name="Teng J.L."/>
            <person name="Yang Y."/>
            <person name="Huang Y."/>
            <person name="Guo F."/>
            <person name="Wei W."/>
            <person name="Chen J.H."/>
            <person name="Wong S.Y."/>
            <person name="Lau S.K."/>
            <person name="Woo P.C."/>
        </authorList>
    </citation>
    <scope>NUCLEOTIDE SEQUENCE</scope>
    <source>
        <strain evidence="5">JCM 15929</strain>
    </source>
</reference>
<dbReference type="InterPro" id="IPR050109">
    <property type="entry name" value="HTH-type_TetR-like_transc_reg"/>
</dbReference>
<dbReference type="Pfam" id="PF00440">
    <property type="entry name" value="TetR_N"/>
    <property type="match status" value="1"/>
</dbReference>
<dbReference type="PANTHER" id="PTHR30055:SF200">
    <property type="entry name" value="HTH-TYPE TRANSCRIPTIONAL REPRESSOR BDCR"/>
    <property type="match status" value="1"/>
</dbReference>
<dbReference type="STRING" id="239498.AXK60_19300"/>
<protein>
    <submittedName>
        <fullName evidence="5">TetR family transcriptional regulator</fullName>
    </submittedName>
</protein>
<dbReference type="InterPro" id="IPR009057">
    <property type="entry name" value="Homeodomain-like_sf"/>
</dbReference>
<dbReference type="PRINTS" id="PR00455">
    <property type="entry name" value="HTHTETR"/>
</dbReference>
<keyword evidence="7" id="KW-1185">Reference proteome</keyword>
<dbReference type="OrthoDB" id="4214267at2"/>
<dbReference type="RefSeq" id="WP_068575013.1">
    <property type="nucleotide sequence ID" value="NZ_LSRE01000050.1"/>
</dbReference>
<dbReference type="EMBL" id="LSRE01000050">
    <property type="protein sequence ID" value="KXO88983.1"/>
    <property type="molecule type" value="Genomic_DNA"/>
</dbReference>
<accession>A0A138A0E1</accession>
<dbReference type="InterPro" id="IPR036271">
    <property type="entry name" value="Tet_transcr_reg_TetR-rel_C_sf"/>
</dbReference>
<dbReference type="EMBL" id="LSRF01000058">
    <property type="protein sequence ID" value="KXP03905.1"/>
    <property type="molecule type" value="Genomic_DNA"/>
</dbReference>
<dbReference type="GO" id="GO:0003700">
    <property type="term" value="F:DNA-binding transcription factor activity"/>
    <property type="evidence" value="ECO:0007669"/>
    <property type="project" value="TreeGrafter"/>
</dbReference>
<dbReference type="Gene3D" id="1.10.357.10">
    <property type="entry name" value="Tetracycline Repressor, domain 2"/>
    <property type="match status" value="1"/>
</dbReference>
<keyword evidence="1 2" id="KW-0238">DNA-binding</keyword>
<feature type="domain" description="HTH tetR-type" evidence="3">
    <location>
        <begin position="4"/>
        <end position="64"/>
    </location>
</feature>
<name>A0A138A0E1_9ACTN</name>
<dbReference type="PROSITE" id="PS50977">
    <property type="entry name" value="HTH_TETR_2"/>
    <property type="match status" value="1"/>
</dbReference>
<sequence length="197" mass="20595">MTYSAGGERILDAAAALFYAEGVGAIGVDRVVDESGVSKPTLYAQFGSKAGLVAAVLERRREGRVRATTEYVDALPATTGSRVLALFDHLAIGHAKPGFRGCPFTNAAAELPDPAHPARAVIAAYKTWMRGMLADLAASDGLPDPQWWGSALMLLIDGANARIITTGDTTAITDARRTAAAMIAALTTNSCTTQEDS</sequence>
<feature type="DNA-binding region" description="H-T-H motif" evidence="2">
    <location>
        <begin position="27"/>
        <end position="46"/>
    </location>
</feature>
<gene>
    <name evidence="5" type="ORF">AXK60_19300</name>
    <name evidence="4" type="ORF">AXK61_10095</name>
</gene>
<evidence type="ECO:0000313" key="5">
    <source>
        <dbReference type="EMBL" id="KXP03905.1"/>
    </source>
</evidence>
<evidence type="ECO:0000256" key="2">
    <source>
        <dbReference type="PROSITE-ProRule" id="PRU00335"/>
    </source>
</evidence>
<dbReference type="Proteomes" id="UP000070409">
    <property type="component" value="Unassembled WGS sequence"/>
</dbReference>
<proteinExistence type="predicted"/>
<dbReference type="InterPro" id="IPR001647">
    <property type="entry name" value="HTH_TetR"/>
</dbReference>
<dbReference type="AlphaFoldDB" id="A0A138A0E1"/>
<organism evidence="5 6">
    <name type="scientific">Tsukamurella pseudospumae</name>
    <dbReference type="NCBI Taxonomy" id="239498"/>
    <lineage>
        <taxon>Bacteria</taxon>
        <taxon>Bacillati</taxon>
        <taxon>Actinomycetota</taxon>
        <taxon>Actinomycetes</taxon>
        <taxon>Mycobacteriales</taxon>
        <taxon>Tsukamurellaceae</taxon>
        <taxon>Tsukamurella</taxon>
    </lineage>
</organism>
<dbReference type="GO" id="GO:0000976">
    <property type="term" value="F:transcription cis-regulatory region binding"/>
    <property type="evidence" value="ECO:0007669"/>
    <property type="project" value="TreeGrafter"/>
</dbReference>
<comment type="caution">
    <text evidence="5">The sequence shown here is derived from an EMBL/GenBank/DDBJ whole genome shotgun (WGS) entry which is preliminary data.</text>
</comment>
<evidence type="ECO:0000313" key="6">
    <source>
        <dbReference type="Proteomes" id="UP000070258"/>
    </source>
</evidence>
<evidence type="ECO:0000256" key="1">
    <source>
        <dbReference type="ARBA" id="ARBA00023125"/>
    </source>
</evidence>
<reference evidence="6" key="1">
    <citation type="submission" date="2016-02" db="EMBL/GenBank/DDBJ databases">
        <authorList>
            <person name="Wen L."/>
            <person name="He K."/>
            <person name="Yang H."/>
        </authorList>
    </citation>
    <scope>NUCLEOTIDE SEQUENCE [LARGE SCALE GENOMIC DNA]</scope>
    <source>
        <strain evidence="6">JCM 15929</strain>
    </source>
</reference>
<evidence type="ECO:0000313" key="7">
    <source>
        <dbReference type="Proteomes" id="UP000070409"/>
    </source>
</evidence>
<evidence type="ECO:0000313" key="4">
    <source>
        <dbReference type="EMBL" id="KXO88983.1"/>
    </source>
</evidence>
<dbReference type="SUPFAM" id="SSF48498">
    <property type="entry name" value="Tetracyclin repressor-like, C-terminal domain"/>
    <property type="match status" value="1"/>
</dbReference>
<reference evidence="4 7" key="3">
    <citation type="submission" date="2016-02" db="EMBL/GenBank/DDBJ databases">
        <authorList>
            <person name="Teng J.L."/>
            <person name="Tang Y."/>
            <person name="Huang Y."/>
            <person name="Guo F."/>
            <person name="Wei W."/>
            <person name="Chen J.H."/>
            <person name="Wong S.Y."/>
            <person name="Lau S.K."/>
            <person name="Woo P.C."/>
        </authorList>
    </citation>
    <scope>NUCLEOTIDE SEQUENCE [LARGE SCALE GENOMIC DNA]</scope>
    <source>
        <strain evidence="4 7">JCM 13375</strain>
    </source>
</reference>
<evidence type="ECO:0000259" key="3">
    <source>
        <dbReference type="PROSITE" id="PS50977"/>
    </source>
</evidence>
<dbReference type="Proteomes" id="UP000070258">
    <property type="component" value="Unassembled WGS sequence"/>
</dbReference>
<dbReference type="PANTHER" id="PTHR30055">
    <property type="entry name" value="HTH-TYPE TRANSCRIPTIONAL REGULATOR RUTR"/>
    <property type="match status" value="1"/>
</dbReference>